<evidence type="ECO:0000256" key="3">
    <source>
        <dbReference type="ARBA" id="ARBA00012438"/>
    </source>
</evidence>
<dbReference type="Gene3D" id="1.10.287.130">
    <property type="match status" value="1"/>
</dbReference>
<dbReference type="CDD" id="cd00082">
    <property type="entry name" value="HisKA"/>
    <property type="match status" value="1"/>
</dbReference>
<dbReference type="Proteomes" id="UP001148125">
    <property type="component" value="Unassembled WGS sequence"/>
</dbReference>
<evidence type="ECO:0000259" key="18">
    <source>
        <dbReference type="PROSITE" id="PS50109"/>
    </source>
</evidence>
<dbReference type="PANTHER" id="PTHR45528:SF11">
    <property type="entry name" value="HISTIDINE KINASE"/>
    <property type="match status" value="1"/>
</dbReference>
<keyword evidence="14 17" id="KW-0472">Membrane</keyword>
<dbReference type="RefSeq" id="WP_275119179.1">
    <property type="nucleotide sequence ID" value="NZ_JAOTPO010000009.1"/>
</dbReference>
<comment type="function">
    <text evidence="15">Member of the two-component regulatory system HssS/HssR involved in intracellular heme homeostasis and tempering of staphylococcal virulence. HssS functions as a heme sensor histidine kinase which is autophosphorylated at a histidine residue and transfers its phosphate group to an aspartate residue of HssR. HssR/HssS activates the expression of hrtAB, an efflux pump, in response to extracellular heme, hemin, hemoglobin or blood.</text>
</comment>
<dbReference type="PROSITE" id="PS50885">
    <property type="entry name" value="HAMP"/>
    <property type="match status" value="1"/>
</dbReference>
<evidence type="ECO:0000256" key="11">
    <source>
        <dbReference type="ARBA" id="ARBA00022989"/>
    </source>
</evidence>
<evidence type="ECO:0000256" key="16">
    <source>
        <dbReference type="ARBA" id="ARBA00040841"/>
    </source>
</evidence>
<reference evidence="20" key="1">
    <citation type="submission" date="2024-05" db="EMBL/GenBank/DDBJ databases">
        <title>Alkalihalobacillus sp. strain MEB203 novel alkaliphilic bacterium from Lonar Lake, India.</title>
        <authorList>
            <person name="Joshi A."/>
            <person name="Thite S."/>
            <person name="Mengade P."/>
        </authorList>
    </citation>
    <scope>NUCLEOTIDE SEQUENCE</scope>
    <source>
        <strain evidence="20">MEB 203</strain>
    </source>
</reference>
<dbReference type="GO" id="GO:0016301">
    <property type="term" value="F:kinase activity"/>
    <property type="evidence" value="ECO:0007669"/>
    <property type="project" value="UniProtKB-KW"/>
</dbReference>
<evidence type="ECO:0000256" key="12">
    <source>
        <dbReference type="ARBA" id="ARBA00023012"/>
    </source>
</evidence>
<evidence type="ECO:0000256" key="13">
    <source>
        <dbReference type="ARBA" id="ARBA00023026"/>
    </source>
</evidence>
<dbReference type="SMART" id="SM00388">
    <property type="entry name" value="HisKA"/>
    <property type="match status" value="1"/>
</dbReference>
<keyword evidence="6" id="KW-0808">Transferase</keyword>
<proteinExistence type="predicted"/>
<evidence type="ECO:0000256" key="7">
    <source>
        <dbReference type="ARBA" id="ARBA00022692"/>
    </source>
</evidence>
<comment type="catalytic activity">
    <reaction evidence="1">
        <text>ATP + protein L-histidine = ADP + protein N-phospho-L-histidine.</text>
        <dbReference type="EC" id="2.7.13.3"/>
    </reaction>
</comment>
<dbReference type="EMBL" id="JAOTPO010000009">
    <property type="protein sequence ID" value="MDE5414556.1"/>
    <property type="molecule type" value="Genomic_DNA"/>
</dbReference>
<organism evidence="20 21">
    <name type="scientific">Alkalihalobacterium chitinilyticum</name>
    <dbReference type="NCBI Taxonomy" id="2980103"/>
    <lineage>
        <taxon>Bacteria</taxon>
        <taxon>Bacillati</taxon>
        <taxon>Bacillota</taxon>
        <taxon>Bacilli</taxon>
        <taxon>Bacillales</taxon>
        <taxon>Bacillaceae</taxon>
        <taxon>Alkalihalobacterium</taxon>
    </lineage>
</organism>
<keyword evidence="8" id="KW-0547">Nucleotide-binding</keyword>
<dbReference type="SUPFAM" id="SSF47384">
    <property type="entry name" value="Homodimeric domain of signal transducing histidine kinase"/>
    <property type="match status" value="1"/>
</dbReference>
<dbReference type="CDD" id="cd06225">
    <property type="entry name" value="HAMP"/>
    <property type="match status" value="1"/>
</dbReference>
<feature type="transmembrane region" description="Helical" evidence="17">
    <location>
        <begin position="152"/>
        <end position="176"/>
    </location>
</feature>
<keyword evidence="4" id="KW-1003">Cell membrane</keyword>
<dbReference type="InterPro" id="IPR004358">
    <property type="entry name" value="Sig_transdc_His_kin-like_C"/>
</dbReference>
<keyword evidence="11 17" id="KW-1133">Transmembrane helix</keyword>
<keyword evidence="10" id="KW-0067">ATP-binding</keyword>
<dbReference type="EC" id="2.7.13.3" evidence="3"/>
<name>A0ABT5VH90_9BACI</name>
<evidence type="ECO:0000256" key="5">
    <source>
        <dbReference type="ARBA" id="ARBA00022553"/>
    </source>
</evidence>
<dbReference type="Pfam" id="PF00512">
    <property type="entry name" value="HisKA"/>
    <property type="match status" value="1"/>
</dbReference>
<keyword evidence="5" id="KW-0597">Phosphoprotein</keyword>
<keyword evidence="7 17" id="KW-0812">Transmembrane</keyword>
<dbReference type="InterPro" id="IPR050398">
    <property type="entry name" value="HssS/ArlS-like"/>
</dbReference>
<evidence type="ECO:0000256" key="10">
    <source>
        <dbReference type="ARBA" id="ARBA00022840"/>
    </source>
</evidence>
<evidence type="ECO:0000256" key="9">
    <source>
        <dbReference type="ARBA" id="ARBA00022777"/>
    </source>
</evidence>
<dbReference type="InterPro" id="IPR003660">
    <property type="entry name" value="HAMP_dom"/>
</dbReference>
<dbReference type="Gene3D" id="6.10.340.10">
    <property type="match status" value="1"/>
</dbReference>
<dbReference type="PROSITE" id="PS50109">
    <property type="entry name" value="HIS_KIN"/>
    <property type="match status" value="1"/>
</dbReference>
<comment type="caution">
    <text evidence="20">The sequence shown here is derived from an EMBL/GenBank/DDBJ whole genome shotgun (WGS) entry which is preliminary data.</text>
</comment>
<dbReference type="Pfam" id="PF02518">
    <property type="entry name" value="HATPase_c"/>
    <property type="match status" value="1"/>
</dbReference>
<dbReference type="InterPro" id="IPR005467">
    <property type="entry name" value="His_kinase_dom"/>
</dbReference>
<dbReference type="PRINTS" id="PR00344">
    <property type="entry name" value="BCTRLSENSOR"/>
</dbReference>
<evidence type="ECO:0000256" key="17">
    <source>
        <dbReference type="SAM" id="Phobius"/>
    </source>
</evidence>
<feature type="transmembrane region" description="Helical" evidence="17">
    <location>
        <begin position="6"/>
        <end position="25"/>
    </location>
</feature>
<dbReference type="SMART" id="SM00387">
    <property type="entry name" value="HATPase_c"/>
    <property type="match status" value="1"/>
</dbReference>
<dbReference type="SUPFAM" id="SSF55874">
    <property type="entry name" value="ATPase domain of HSP90 chaperone/DNA topoisomerase II/histidine kinase"/>
    <property type="match status" value="1"/>
</dbReference>
<evidence type="ECO:0000256" key="4">
    <source>
        <dbReference type="ARBA" id="ARBA00022475"/>
    </source>
</evidence>
<evidence type="ECO:0000256" key="14">
    <source>
        <dbReference type="ARBA" id="ARBA00023136"/>
    </source>
</evidence>
<dbReference type="CDD" id="cd00075">
    <property type="entry name" value="HATPase"/>
    <property type="match status" value="1"/>
</dbReference>
<keyword evidence="9 20" id="KW-0418">Kinase</keyword>
<dbReference type="SUPFAM" id="SSF158472">
    <property type="entry name" value="HAMP domain-like"/>
    <property type="match status" value="1"/>
</dbReference>
<comment type="subcellular location">
    <subcellularLocation>
        <location evidence="2">Cell membrane</location>
        <topology evidence="2">Multi-pass membrane protein</topology>
    </subcellularLocation>
</comment>
<dbReference type="InterPro" id="IPR003661">
    <property type="entry name" value="HisK_dim/P_dom"/>
</dbReference>
<protein>
    <recommendedName>
        <fullName evidence="16">Heme sensor protein HssS</fullName>
        <ecNumber evidence="3">2.7.13.3</ecNumber>
    </recommendedName>
</protein>
<keyword evidence="21" id="KW-1185">Reference proteome</keyword>
<evidence type="ECO:0000256" key="8">
    <source>
        <dbReference type="ARBA" id="ARBA00022741"/>
    </source>
</evidence>
<evidence type="ECO:0000256" key="6">
    <source>
        <dbReference type="ARBA" id="ARBA00022679"/>
    </source>
</evidence>
<gene>
    <name evidence="20" type="ORF">N7Z68_14345</name>
</gene>
<dbReference type="SMART" id="SM00304">
    <property type="entry name" value="HAMP"/>
    <property type="match status" value="1"/>
</dbReference>
<feature type="domain" description="Histidine kinase" evidence="18">
    <location>
        <begin position="233"/>
        <end position="448"/>
    </location>
</feature>
<dbReference type="InterPro" id="IPR036097">
    <property type="entry name" value="HisK_dim/P_sf"/>
</dbReference>
<evidence type="ECO:0000259" key="19">
    <source>
        <dbReference type="PROSITE" id="PS50885"/>
    </source>
</evidence>
<dbReference type="InterPro" id="IPR036890">
    <property type="entry name" value="HATPase_C_sf"/>
</dbReference>
<dbReference type="Gene3D" id="3.30.565.10">
    <property type="entry name" value="Histidine kinase-like ATPase, C-terminal domain"/>
    <property type="match status" value="1"/>
</dbReference>
<evidence type="ECO:0000256" key="1">
    <source>
        <dbReference type="ARBA" id="ARBA00000085"/>
    </source>
</evidence>
<accession>A0ABT5VH90</accession>
<dbReference type="PANTHER" id="PTHR45528">
    <property type="entry name" value="SENSOR HISTIDINE KINASE CPXA"/>
    <property type="match status" value="1"/>
</dbReference>
<evidence type="ECO:0000256" key="15">
    <source>
        <dbReference type="ARBA" id="ARBA00037219"/>
    </source>
</evidence>
<dbReference type="Pfam" id="PF00672">
    <property type="entry name" value="HAMP"/>
    <property type="match status" value="1"/>
</dbReference>
<dbReference type="InterPro" id="IPR003594">
    <property type="entry name" value="HATPase_dom"/>
</dbReference>
<keyword evidence="13" id="KW-0843">Virulence</keyword>
<keyword evidence="12" id="KW-0902">Two-component regulatory system</keyword>
<evidence type="ECO:0000256" key="2">
    <source>
        <dbReference type="ARBA" id="ARBA00004651"/>
    </source>
</evidence>
<sequence length="450" mass="51612">MSLYSRIVVTFISVVIISLFISYLINSLFFHRELFIEEEVTKHTTGVAELVEIAQVEKIPELFETLSEFNFELMLINEEGVLHSFADPSFIIDRETVITVLQSSKKEPHFLPQNEMSSTTRIIGKPVEIANERHALFVRINFEEELFAIKRVIFFTLFLVLFIGSLLILLASRYFVNPIKKLTDAAKEMATGNFSVRLKSKNKDEVGELITSFNYMASELGKIDKMREDFVSNVSHEIQSPLTSIRGFTKALKDDVIPKDHQEEYLDIIYQETERLSRLSDNLLRLASLESEHHPYHPGKYKLDEQIRRTVLATEPLWKNKNLDIHLELESHHVFADQDLFEQVWLNLITNAIRYTDENGMIEISLKEQANELIVSIKDTGKGIPKEAVPHLFERFYKVDKARSSSVKGNGLGLSIVKKILALHGCSIRVESEEGIGSTFIVRIPLLENE</sequence>
<evidence type="ECO:0000313" key="21">
    <source>
        <dbReference type="Proteomes" id="UP001148125"/>
    </source>
</evidence>
<feature type="domain" description="HAMP" evidence="19">
    <location>
        <begin position="173"/>
        <end position="225"/>
    </location>
</feature>
<evidence type="ECO:0000313" key="20">
    <source>
        <dbReference type="EMBL" id="MDE5414556.1"/>
    </source>
</evidence>